<protein>
    <recommendedName>
        <fullName evidence="5">DUF3558 domain-containing protein</fullName>
    </recommendedName>
</protein>
<feature type="compositionally biased region" description="Polar residues" evidence="1">
    <location>
        <begin position="28"/>
        <end position="43"/>
    </location>
</feature>
<feature type="signal peptide" evidence="2">
    <location>
        <begin position="1"/>
        <end position="24"/>
    </location>
</feature>
<feature type="region of interest" description="Disordered" evidence="1">
    <location>
        <begin position="28"/>
        <end position="57"/>
    </location>
</feature>
<name>A0ABM7SMT3_9MYCO</name>
<organism evidence="3 4">
    <name type="scientific">Mycobacterium senriense</name>
    <dbReference type="NCBI Taxonomy" id="2775496"/>
    <lineage>
        <taxon>Bacteria</taxon>
        <taxon>Bacillati</taxon>
        <taxon>Actinomycetota</taxon>
        <taxon>Actinomycetes</taxon>
        <taxon>Mycobacteriales</taxon>
        <taxon>Mycobacteriaceae</taxon>
        <taxon>Mycobacterium</taxon>
        <taxon>Mycobacterium avium complex (MAC)</taxon>
    </lineage>
</organism>
<gene>
    <name evidence="3" type="ORF">MTY59_12120</name>
</gene>
<evidence type="ECO:0000313" key="3">
    <source>
        <dbReference type="EMBL" id="BCZ21357.1"/>
    </source>
</evidence>
<accession>A0ABM7SMT3</accession>
<keyword evidence="4" id="KW-1185">Reference proteome</keyword>
<evidence type="ECO:0000256" key="2">
    <source>
        <dbReference type="SAM" id="SignalP"/>
    </source>
</evidence>
<dbReference type="Proteomes" id="UP000826012">
    <property type="component" value="Chromosome"/>
</dbReference>
<sequence>MRLGHKSGATIVTLMAVASGAAGCATPNSVRGQAPSPAQTSVTRFAPTPSPPPGGDRWPHPFPTNGCRYAYPQEIAEASGVHVSSEVDRGSSGCTYNNGENAFSAKTFVAVSTIGAGGFDHELTNEAGRANITDVPGLGVDAKLLTTATSGQALNLLIVKVDAQRAISVQVAPNGDQHNSTQVATLILARMQNG</sequence>
<reference evidence="3 4" key="1">
    <citation type="submission" date="2021-07" db="EMBL/GenBank/DDBJ databases">
        <title>Complete genome sequence of nontuberculous Mycobacterium sp. TY59.</title>
        <authorList>
            <person name="Fukushima K."/>
        </authorList>
    </citation>
    <scope>NUCLEOTIDE SEQUENCE [LARGE SCALE GENOMIC DNA]</scope>
    <source>
        <strain evidence="3 4">TY59</strain>
    </source>
</reference>
<dbReference type="PROSITE" id="PS51257">
    <property type="entry name" value="PROKAR_LIPOPROTEIN"/>
    <property type="match status" value="1"/>
</dbReference>
<evidence type="ECO:0000256" key="1">
    <source>
        <dbReference type="SAM" id="MobiDB-lite"/>
    </source>
</evidence>
<evidence type="ECO:0000313" key="4">
    <source>
        <dbReference type="Proteomes" id="UP000826012"/>
    </source>
</evidence>
<proteinExistence type="predicted"/>
<evidence type="ECO:0008006" key="5">
    <source>
        <dbReference type="Google" id="ProtNLM"/>
    </source>
</evidence>
<dbReference type="EMBL" id="AP024828">
    <property type="protein sequence ID" value="BCZ21357.1"/>
    <property type="molecule type" value="Genomic_DNA"/>
</dbReference>
<keyword evidence="2" id="KW-0732">Signal</keyword>
<feature type="chain" id="PRO_5046728887" description="DUF3558 domain-containing protein" evidence="2">
    <location>
        <begin position="25"/>
        <end position="194"/>
    </location>
</feature>